<dbReference type="AlphaFoldDB" id="A0AAX1SHI9"/>
<protein>
    <submittedName>
        <fullName evidence="10">ABC transporter permease</fullName>
    </submittedName>
</protein>
<keyword evidence="5 7" id="KW-1133">Transmembrane helix</keyword>
<keyword evidence="3" id="KW-1003">Cell membrane</keyword>
<feature type="transmembrane region" description="Helical" evidence="7">
    <location>
        <begin position="92"/>
        <end position="118"/>
    </location>
</feature>
<evidence type="ECO:0000256" key="4">
    <source>
        <dbReference type="ARBA" id="ARBA00022692"/>
    </source>
</evidence>
<feature type="domain" description="ABC transmembrane type-1" evidence="9">
    <location>
        <begin position="90"/>
        <end position="281"/>
    </location>
</feature>
<evidence type="ECO:0000256" key="8">
    <source>
        <dbReference type="SAM" id="MobiDB-lite"/>
    </source>
</evidence>
<dbReference type="Pfam" id="PF00528">
    <property type="entry name" value="BPD_transp_1"/>
    <property type="match status" value="1"/>
</dbReference>
<dbReference type="PANTHER" id="PTHR43386">
    <property type="entry name" value="OLIGOPEPTIDE TRANSPORT SYSTEM PERMEASE PROTEIN APPC"/>
    <property type="match status" value="1"/>
</dbReference>
<reference evidence="10" key="3">
    <citation type="submission" date="2022-01" db="EMBL/GenBank/DDBJ databases">
        <title>Collection of gut derived symbiotic bacterial strains cultured from healthy donors.</title>
        <authorList>
            <person name="Lin H."/>
            <person name="Kohout C."/>
            <person name="Waligurski E."/>
            <person name="Pamer E.G."/>
        </authorList>
    </citation>
    <scope>NUCLEOTIDE SEQUENCE</scope>
    <source>
        <strain evidence="10">DFI.6.55</strain>
    </source>
</reference>
<dbReference type="Gene3D" id="1.10.3720.10">
    <property type="entry name" value="MetI-like"/>
    <property type="match status" value="1"/>
</dbReference>
<comment type="caution">
    <text evidence="10">The sequence shown here is derived from an EMBL/GenBank/DDBJ whole genome shotgun (WGS) entry which is preliminary data.</text>
</comment>
<dbReference type="Pfam" id="PF12911">
    <property type="entry name" value="OppC_N"/>
    <property type="match status" value="1"/>
</dbReference>
<comment type="subcellular location">
    <subcellularLocation>
        <location evidence="1 7">Cell membrane</location>
        <topology evidence="1 7">Multi-pass membrane protein</topology>
    </subcellularLocation>
</comment>
<keyword evidence="6 7" id="KW-0472">Membrane</keyword>
<organism evidence="10 13">
    <name type="scientific">Enterocloster aldenensis</name>
    <dbReference type="NCBI Taxonomy" id="358742"/>
    <lineage>
        <taxon>Bacteria</taxon>
        <taxon>Bacillati</taxon>
        <taxon>Bacillota</taxon>
        <taxon>Clostridia</taxon>
        <taxon>Lachnospirales</taxon>
        <taxon>Lachnospiraceae</taxon>
        <taxon>Enterocloster</taxon>
    </lineage>
</organism>
<dbReference type="Proteomes" id="UP000669239">
    <property type="component" value="Unassembled WGS sequence"/>
</dbReference>
<keyword evidence="12" id="KW-1185">Reference proteome</keyword>
<dbReference type="CDD" id="cd06261">
    <property type="entry name" value="TM_PBP2"/>
    <property type="match status" value="1"/>
</dbReference>
<dbReference type="InterPro" id="IPR000515">
    <property type="entry name" value="MetI-like"/>
</dbReference>
<name>A0AAX1SHI9_9FIRM</name>
<keyword evidence="2 7" id="KW-0813">Transport</keyword>
<feature type="transmembrane region" description="Helical" evidence="7">
    <location>
        <begin position="138"/>
        <end position="163"/>
    </location>
</feature>
<dbReference type="PROSITE" id="PS50928">
    <property type="entry name" value="ABC_TM1"/>
    <property type="match status" value="1"/>
</dbReference>
<proteinExistence type="inferred from homology"/>
<dbReference type="Proteomes" id="UP001299608">
    <property type="component" value="Unassembled WGS sequence"/>
</dbReference>
<accession>A0AAX1SHI9</accession>
<dbReference type="InterPro" id="IPR050366">
    <property type="entry name" value="BP-dependent_transpt_permease"/>
</dbReference>
<feature type="region of interest" description="Disordered" evidence="8">
    <location>
        <begin position="301"/>
        <end position="323"/>
    </location>
</feature>
<evidence type="ECO:0000259" key="9">
    <source>
        <dbReference type="PROSITE" id="PS50928"/>
    </source>
</evidence>
<evidence type="ECO:0000256" key="6">
    <source>
        <dbReference type="ARBA" id="ARBA00023136"/>
    </source>
</evidence>
<feature type="transmembrane region" description="Helical" evidence="7">
    <location>
        <begin position="261"/>
        <end position="281"/>
    </location>
</feature>
<reference evidence="11" key="2">
    <citation type="submission" date="2020-02" db="EMBL/GenBank/DDBJ databases">
        <authorList>
            <person name="Littmann E."/>
            <person name="Sorbara M."/>
        </authorList>
    </citation>
    <scope>NUCLEOTIDE SEQUENCE</scope>
    <source>
        <strain evidence="11">MSK.1.17</strain>
    </source>
</reference>
<evidence type="ECO:0000313" key="12">
    <source>
        <dbReference type="Proteomes" id="UP000669239"/>
    </source>
</evidence>
<evidence type="ECO:0000256" key="2">
    <source>
        <dbReference type="ARBA" id="ARBA00022448"/>
    </source>
</evidence>
<dbReference type="GO" id="GO:0055085">
    <property type="term" value="P:transmembrane transport"/>
    <property type="evidence" value="ECO:0007669"/>
    <property type="project" value="InterPro"/>
</dbReference>
<dbReference type="GO" id="GO:0005886">
    <property type="term" value="C:plasma membrane"/>
    <property type="evidence" value="ECO:0007669"/>
    <property type="project" value="UniProtKB-SubCell"/>
</dbReference>
<evidence type="ECO:0000256" key="7">
    <source>
        <dbReference type="RuleBase" id="RU363032"/>
    </source>
</evidence>
<feature type="compositionally biased region" description="Basic and acidic residues" evidence="8">
    <location>
        <begin position="305"/>
        <end position="323"/>
    </location>
</feature>
<sequence length="323" mass="34829">MDKHRVTTYEDIARENYWQTVWRRFRHHRLACVSLAVLAVICTAAILAPVIAPYDPEEIAGPFGAAPSFKFILGTDQIGRDMLSRLLYATRISLLVGVLATAISTAIGVILGLLGGYFGGWLDIAIMRFTDMVMSFPYILLVLVAAAIFEPGLWSIILILGFVDWPGIARLVRGNVLSLRETNFVKSSIVAGMPVRHILFSDILPNTVAPILVYATSVMALSMLDEASLSFLGMGVQPPAASLGNMLNSAQSMTVLTKQPWLWLPPGLLIVILVVAINFVGDALRDALDPSAVMTIRKAGTAVPGDEKEDGKGSHAEKGEGAV</sequence>
<evidence type="ECO:0000256" key="5">
    <source>
        <dbReference type="ARBA" id="ARBA00022989"/>
    </source>
</evidence>
<evidence type="ECO:0000256" key="1">
    <source>
        <dbReference type="ARBA" id="ARBA00004651"/>
    </source>
</evidence>
<dbReference type="PANTHER" id="PTHR43386:SF1">
    <property type="entry name" value="D,D-DIPEPTIDE TRANSPORT SYSTEM PERMEASE PROTEIN DDPC-RELATED"/>
    <property type="match status" value="1"/>
</dbReference>
<evidence type="ECO:0000313" key="13">
    <source>
        <dbReference type="Proteomes" id="UP001299608"/>
    </source>
</evidence>
<evidence type="ECO:0000256" key="3">
    <source>
        <dbReference type="ARBA" id="ARBA00022475"/>
    </source>
</evidence>
<evidence type="ECO:0000313" key="11">
    <source>
        <dbReference type="EMBL" id="NSJ49260.1"/>
    </source>
</evidence>
<dbReference type="SUPFAM" id="SSF161098">
    <property type="entry name" value="MetI-like"/>
    <property type="match status" value="1"/>
</dbReference>
<feature type="transmembrane region" description="Helical" evidence="7">
    <location>
        <begin position="30"/>
        <end position="52"/>
    </location>
</feature>
<gene>
    <name evidence="11" type="ORF">G5B36_11165</name>
    <name evidence="10" type="ORF">L0N08_14840</name>
</gene>
<evidence type="ECO:0000313" key="10">
    <source>
        <dbReference type="EMBL" id="MCG4746697.1"/>
    </source>
</evidence>
<dbReference type="EMBL" id="JAAITT010000013">
    <property type="protein sequence ID" value="NSJ49260.1"/>
    <property type="molecule type" value="Genomic_DNA"/>
</dbReference>
<dbReference type="EMBL" id="JAKNGE010000017">
    <property type="protein sequence ID" value="MCG4746697.1"/>
    <property type="molecule type" value="Genomic_DNA"/>
</dbReference>
<dbReference type="RefSeq" id="WP_117560528.1">
    <property type="nucleotide sequence ID" value="NZ_JAAITT010000013.1"/>
</dbReference>
<dbReference type="InterPro" id="IPR025966">
    <property type="entry name" value="OppC_N"/>
</dbReference>
<comment type="similarity">
    <text evidence="7">Belongs to the binding-protein-dependent transport system permease family.</text>
</comment>
<keyword evidence="4 7" id="KW-0812">Transmembrane</keyword>
<dbReference type="InterPro" id="IPR035906">
    <property type="entry name" value="MetI-like_sf"/>
</dbReference>
<reference evidence="11 12" key="1">
    <citation type="journal article" date="2020" name="Cell Host Microbe">
        <title>Functional and Genomic Variation between Human-Derived Isolates of Lachnospiraceae Reveals Inter- and Intra-Species Diversity.</title>
        <authorList>
            <person name="Sorbara M.T."/>
            <person name="Littmann E.R."/>
            <person name="Fontana E."/>
            <person name="Moody T.U."/>
            <person name="Kohout C.E."/>
            <person name="Gjonbalaj M."/>
            <person name="Eaton V."/>
            <person name="Seok R."/>
            <person name="Leiner I.M."/>
            <person name="Pamer E.G."/>
        </authorList>
    </citation>
    <scope>NUCLEOTIDE SEQUENCE [LARGE SCALE GENOMIC DNA]</scope>
    <source>
        <strain evidence="11 12">MSK.1.17</strain>
    </source>
</reference>